<dbReference type="RefSeq" id="WP_188416753.1">
    <property type="nucleotide sequence ID" value="NZ_BMDJ01000012.1"/>
</dbReference>
<keyword evidence="2" id="KW-1185">Reference proteome</keyword>
<evidence type="ECO:0000313" key="2">
    <source>
        <dbReference type="Proteomes" id="UP000645390"/>
    </source>
</evidence>
<dbReference type="EMBL" id="BMDJ01000012">
    <property type="protein sequence ID" value="GGI28709.1"/>
    <property type="molecule type" value="Genomic_DNA"/>
</dbReference>
<proteinExistence type="predicted"/>
<evidence type="ECO:0000313" key="1">
    <source>
        <dbReference type="EMBL" id="GGI28709.1"/>
    </source>
</evidence>
<dbReference type="Proteomes" id="UP000645390">
    <property type="component" value="Unassembled WGS sequence"/>
</dbReference>
<protein>
    <submittedName>
        <fullName evidence="1">Uncharacterized protein</fullName>
    </submittedName>
</protein>
<gene>
    <name evidence="1" type="ORF">GCM10008119_33990</name>
</gene>
<reference evidence="2" key="1">
    <citation type="journal article" date="2019" name="Int. J. Syst. Evol. Microbiol.">
        <title>The Global Catalogue of Microorganisms (GCM) 10K type strain sequencing project: providing services to taxonomists for standard genome sequencing and annotation.</title>
        <authorList>
            <consortium name="The Broad Institute Genomics Platform"/>
            <consortium name="The Broad Institute Genome Sequencing Center for Infectious Disease"/>
            <person name="Wu L."/>
            <person name="Ma J."/>
        </authorList>
    </citation>
    <scope>NUCLEOTIDE SEQUENCE [LARGE SCALE GENOMIC DNA]</scope>
    <source>
        <strain evidence="2">CCM 8939</strain>
    </source>
</reference>
<name>A0ABQ2BNA9_9SPHI</name>
<organism evidence="1 2">
    <name type="scientific">Pedobacter mendelii</name>
    <dbReference type="NCBI Taxonomy" id="1908240"/>
    <lineage>
        <taxon>Bacteria</taxon>
        <taxon>Pseudomonadati</taxon>
        <taxon>Bacteroidota</taxon>
        <taxon>Sphingobacteriia</taxon>
        <taxon>Sphingobacteriales</taxon>
        <taxon>Sphingobacteriaceae</taxon>
        <taxon>Pedobacter</taxon>
    </lineage>
</organism>
<sequence length="139" mass="16297">MNANLEIISDLKTFITLSATQPDLKGQKVATIMQDFYITFFPSNLQEIIAKQCENQLISINKNRKHNYKINRNIAFGMMKNRIVEVFMVCNPEKILQHLEDLFIQHIEPVRLGRKYAHQRVTVKARSKYQALTNYKRAL</sequence>
<accession>A0ABQ2BNA9</accession>
<comment type="caution">
    <text evidence="1">The sequence shown here is derived from an EMBL/GenBank/DDBJ whole genome shotgun (WGS) entry which is preliminary data.</text>
</comment>